<dbReference type="GO" id="GO:0006813">
    <property type="term" value="P:potassium ion transport"/>
    <property type="evidence" value="ECO:0007669"/>
    <property type="project" value="InterPro"/>
</dbReference>
<feature type="domain" description="RCK N-terminal" evidence="1">
    <location>
        <begin position="21"/>
        <end position="137"/>
    </location>
</feature>
<proteinExistence type="predicted"/>
<dbReference type="Proteomes" id="UP000515679">
    <property type="component" value="Chromosome"/>
</dbReference>
<accession>A0A7G5BVL6</accession>
<dbReference type="InterPro" id="IPR036291">
    <property type="entry name" value="NAD(P)-bd_dom_sf"/>
</dbReference>
<dbReference type="InterPro" id="IPR036721">
    <property type="entry name" value="RCK_C_sf"/>
</dbReference>
<evidence type="ECO:0000259" key="2">
    <source>
        <dbReference type="PROSITE" id="PS51202"/>
    </source>
</evidence>
<evidence type="ECO:0000259" key="1">
    <source>
        <dbReference type="PROSITE" id="PS51201"/>
    </source>
</evidence>
<dbReference type="SUPFAM" id="SSF51735">
    <property type="entry name" value="NAD(P)-binding Rossmann-fold domains"/>
    <property type="match status" value="1"/>
</dbReference>
<dbReference type="PANTHER" id="PTHR43833:SF7">
    <property type="entry name" value="KTR SYSTEM POTASSIUM UPTAKE PROTEIN C"/>
    <property type="match status" value="1"/>
</dbReference>
<gene>
    <name evidence="3" type="ORF">FPL14_07105</name>
</gene>
<dbReference type="Gene3D" id="3.40.50.720">
    <property type="entry name" value="NAD(P)-binding Rossmann-like Domain"/>
    <property type="match status" value="1"/>
</dbReference>
<evidence type="ECO:0000313" key="3">
    <source>
        <dbReference type="EMBL" id="QMV41000.1"/>
    </source>
</evidence>
<dbReference type="Gene3D" id="3.30.70.1450">
    <property type="entry name" value="Regulator of K+ conductance, C-terminal domain"/>
    <property type="match status" value="1"/>
</dbReference>
<dbReference type="InterPro" id="IPR050721">
    <property type="entry name" value="Trk_Ktr_HKT_K-transport"/>
</dbReference>
<dbReference type="KEGG" id="cchl:FPL14_07105"/>
<dbReference type="PROSITE" id="PS51201">
    <property type="entry name" value="RCK_N"/>
    <property type="match status" value="1"/>
</dbReference>
<dbReference type="InterPro" id="IPR003148">
    <property type="entry name" value="RCK_N"/>
</dbReference>
<organism evidence="3 4">
    <name type="scientific">Cohnella cholangitidis</name>
    <dbReference type="NCBI Taxonomy" id="2598458"/>
    <lineage>
        <taxon>Bacteria</taxon>
        <taxon>Bacillati</taxon>
        <taxon>Bacillota</taxon>
        <taxon>Bacilli</taxon>
        <taxon>Bacillales</taxon>
        <taxon>Paenibacillaceae</taxon>
        <taxon>Cohnella</taxon>
    </lineage>
</organism>
<sequence>MSPSGTIVRRQDSVARKPHGKKQFAIIGLGRFGSSVAIYLAQLGYEVLAVDDNAQRVQDVAHAVTHAVTADSTDEEAMSALGIRNFDVVVVAIGQDIQSSILTTLILKDLGVPYIIVKAQNELHGKVLNKIGADKVVFPERDMGLRVAHHLISPNILEHIELSADYSIVEMKIPSSMIGKNLKQLDIRHKYNCNVLAVKRNGEMNITPRADESLVNDDILVIVGKNELLTKLEQAYAEP</sequence>
<reference evidence="3 4" key="1">
    <citation type="submission" date="2019-07" db="EMBL/GenBank/DDBJ databases">
        <authorList>
            <person name="Kim J.K."/>
            <person name="Cheong H.-M."/>
            <person name="Choi Y."/>
            <person name="Hwang K.J."/>
            <person name="Lee S."/>
            <person name="Choi C."/>
        </authorList>
    </citation>
    <scope>NUCLEOTIDE SEQUENCE [LARGE SCALE GENOMIC DNA]</scope>
    <source>
        <strain evidence="3 4">KS 22</strain>
    </source>
</reference>
<keyword evidence="4" id="KW-1185">Reference proteome</keyword>
<dbReference type="EMBL" id="CP041969">
    <property type="protein sequence ID" value="QMV41000.1"/>
    <property type="molecule type" value="Genomic_DNA"/>
</dbReference>
<dbReference type="PANTHER" id="PTHR43833">
    <property type="entry name" value="POTASSIUM CHANNEL PROTEIN 2-RELATED-RELATED"/>
    <property type="match status" value="1"/>
</dbReference>
<evidence type="ECO:0000313" key="4">
    <source>
        <dbReference type="Proteomes" id="UP000515679"/>
    </source>
</evidence>
<protein>
    <submittedName>
        <fullName evidence="3">TrkA family potassium uptake protein</fullName>
    </submittedName>
</protein>
<dbReference type="InterPro" id="IPR006037">
    <property type="entry name" value="RCK_C"/>
</dbReference>
<dbReference type="GO" id="GO:0008324">
    <property type="term" value="F:monoatomic cation transmembrane transporter activity"/>
    <property type="evidence" value="ECO:0007669"/>
    <property type="project" value="InterPro"/>
</dbReference>
<dbReference type="PROSITE" id="PS51202">
    <property type="entry name" value="RCK_C"/>
    <property type="match status" value="1"/>
</dbReference>
<dbReference type="Pfam" id="PF02254">
    <property type="entry name" value="TrkA_N"/>
    <property type="match status" value="1"/>
</dbReference>
<feature type="domain" description="RCK C-terminal" evidence="2">
    <location>
        <begin position="155"/>
        <end position="238"/>
    </location>
</feature>
<dbReference type="SUPFAM" id="SSF116726">
    <property type="entry name" value="TrkA C-terminal domain-like"/>
    <property type="match status" value="1"/>
</dbReference>
<name>A0A7G5BVL6_9BACL</name>
<dbReference type="Pfam" id="PF02080">
    <property type="entry name" value="TrkA_C"/>
    <property type="match status" value="1"/>
</dbReference>
<dbReference type="AlphaFoldDB" id="A0A7G5BVL6"/>